<keyword evidence="2" id="KW-1185">Reference proteome</keyword>
<evidence type="ECO:0000313" key="2">
    <source>
        <dbReference type="Proteomes" id="UP000033562"/>
    </source>
</evidence>
<dbReference type="EMBL" id="LANX01000001">
    <property type="protein sequence ID" value="KJV69220.1"/>
    <property type="molecule type" value="Genomic_DNA"/>
</dbReference>
<protein>
    <submittedName>
        <fullName evidence="1">Uncharacterized protein</fullName>
    </submittedName>
</protein>
<organism evidence="1 2">
    <name type="scientific">Candidatus Neoehrlichia procyonis str. RAC413</name>
    <dbReference type="NCBI Taxonomy" id="1359163"/>
    <lineage>
        <taxon>Bacteria</taxon>
        <taxon>Pseudomonadati</taxon>
        <taxon>Pseudomonadota</taxon>
        <taxon>Alphaproteobacteria</taxon>
        <taxon>Rickettsiales</taxon>
        <taxon>Anaplasmataceae</taxon>
        <taxon>Candidatus Neoehrlichia</taxon>
    </lineage>
</organism>
<reference evidence="1 2" key="1">
    <citation type="submission" date="2015-02" db="EMBL/GenBank/DDBJ databases">
        <title>Genome Sequencing of Rickettsiales.</title>
        <authorList>
            <person name="Daugherty S.C."/>
            <person name="Su Q."/>
            <person name="Abolude K."/>
            <person name="Beier-Sexton M."/>
            <person name="Carlyon J.A."/>
            <person name="Carter R."/>
            <person name="Day N.P."/>
            <person name="Dumler S.J."/>
            <person name="Dyachenko V."/>
            <person name="Godinez A."/>
            <person name="Kurtti T.J."/>
            <person name="Lichay M."/>
            <person name="Mullins K.E."/>
            <person name="Ott S."/>
            <person name="Pappas-Brown V."/>
            <person name="Paris D.H."/>
            <person name="Patel P."/>
            <person name="Richards A.L."/>
            <person name="Sadzewicz L."/>
            <person name="Sears K."/>
            <person name="Seidman D."/>
            <person name="Sengamalay N."/>
            <person name="Stenos J."/>
            <person name="Tallon L.J."/>
            <person name="Vincent G."/>
            <person name="Fraser C.M."/>
            <person name="Munderloh U."/>
            <person name="Dunning-Hotopp J.C."/>
        </authorList>
    </citation>
    <scope>NUCLEOTIDE SEQUENCE [LARGE SCALE GENOMIC DNA]</scope>
    <source>
        <strain evidence="1 2">RAC413</strain>
    </source>
</reference>
<name>A0A0F3NMF4_9RICK</name>
<accession>A0A0F3NMF4</accession>
<proteinExistence type="predicted"/>
<comment type="caution">
    <text evidence="1">The sequence shown here is derived from an EMBL/GenBank/DDBJ whole genome shotgun (WGS) entry which is preliminary data.</text>
</comment>
<dbReference type="Proteomes" id="UP000033562">
    <property type="component" value="Unassembled WGS sequence"/>
</dbReference>
<sequence>MLKFSAYRNKHTHYIQNIYKKLMAPINDSLLLKTTHTNFNVL</sequence>
<dbReference type="AlphaFoldDB" id="A0A0F3NMF4"/>
<evidence type="ECO:0000313" key="1">
    <source>
        <dbReference type="EMBL" id="KJV69220.1"/>
    </source>
</evidence>
<gene>
    <name evidence="1" type="ORF">NLO413_0601</name>
</gene>